<evidence type="ECO:0000313" key="9">
    <source>
        <dbReference type="EMBL" id="CAH1435937.1"/>
    </source>
</evidence>
<dbReference type="InterPro" id="IPR032675">
    <property type="entry name" value="LRR_dom_sf"/>
</dbReference>
<organism evidence="9 10">
    <name type="scientific">Lactuca virosa</name>
    <dbReference type="NCBI Taxonomy" id="75947"/>
    <lineage>
        <taxon>Eukaryota</taxon>
        <taxon>Viridiplantae</taxon>
        <taxon>Streptophyta</taxon>
        <taxon>Embryophyta</taxon>
        <taxon>Tracheophyta</taxon>
        <taxon>Spermatophyta</taxon>
        <taxon>Magnoliopsida</taxon>
        <taxon>eudicotyledons</taxon>
        <taxon>Gunneridae</taxon>
        <taxon>Pentapetalae</taxon>
        <taxon>asterids</taxon>
        <taxon>campanulids</taxon>
        <taxon>Asterales</taxon>
        <taxon>Asteraceae</taxon>
        <taxon>Cichorioideae</taxon>
        <taxon>Cichorieae</taxon>
        <taxon>Lactucinae</taxon>
        <taxon>Lactuca</taxon>
    </lineage>
</organism>
<dbReference type="Proteomes" id="UP001157418">
    <property type="component" value="Unassembled WGS sequence"/>
</dbReference>
<keyword evidence="2" id="KW-0433">Leucine-rich repeat</keyword>
<dbReference type="Gene3D" id="1.10.10.10">
    <property type="entry name" value="Winged helix-like DNA-binding domain superfamily/Winged helix DNA-binding domain"/>
    <property type="match status" value="1"/>
</dbReference>
<evidence type="ECO:0000256" key="4">
    <source>
        <dbReference type="ARBA" id="ARBA00022741"/>
    </source>
</evidence>
<keyword evidence="3" id="KW-0677">Repeat</keyword>
<dbReference type="SUPFAM" id="SSF52058">
    <property type="entry name" value="L domain-like"/>
    <property type="match status" value="1"/>
</dbReference>
<evidence type="ECO:0000256" key="5">
    <source>
        <dbReference type="ARBA" id="ARBA00022821"/>
    </source>
</evidence>
<keyword evidence="10" id="KW-1185">Reference proteome</keyword>
<dbReference type="Pfam" id="PF18052">
    <property type="entry name" value="Rx_N"/>
    <property type="match status" value="1"/>
</dbReference>
<evidence type="ECO:0000259" key="8">
    <source>
        <dbReference type="Pfam" id="PF23559"/>
    </source>
</evidence>
<sequence length="316" mass="36557">MAEALVTIAAEGILKKVLSIAAGELAIAWGYEEKLTSLHNTLDLIHAKLRDAERKKESEVVMVWLKQLKDVVGKADDVLDEVDYEMLRRQIKKQDQMARKVWDLEEERDRVQKSLELSFDNLPNSIAKQCFVYCSIFKKDTVMEREELVQLWMALGLVQADEERNKEMEDVGNDIFQILVSNSLFEDVERDEYGHITHCSMHDLVHDLSLSLSKHESLCLVDVTNADIAHIPQVKHLAFYQEQNEEDELKAKVSTFIERNKMARTLHTLFFKGEVETKFSFQRLKCIRILKFEGCKIEKLDDSVGGLVHLRYLDLS</sequence>
<name>A0AAU9NAG8_9ASTR</name>
<gene>
    <name evidence="9" type="ORF">LVIROSA_LOCUS22335</name>
</gene>
<dbReference type="Gene3D" id="3.80.10.10">
    <property type="entry name" value="Ribonuclease Inhibitor"/>
    <property type="match status" value="1"/>
</dbReference>
<dbReference type="FunFam" id="1.10.10.10:FF:000322">
    <property type="entry name" value="Probable disease resistance protein At1g63360"/>
    <property type="match status" value="1"/>
</dbReference>
<evidence type="ECO:0000259" key="7">
    <source>
        <dbReference type="Pfam" id="PF18052"/>
    </source>
</evidence>
<dbReference type="InterPro" id="IPR058922">
    <property type="entry name" value="WHD_DRP"/>
</dbReference>
<proteinExistence type="inferred from homology"/>
<keyword evidence="5" id="KW-0611">Plant defense</keyword>
<keyword evidence="6" id="KW-0067">ATP-binding</keyword>
<accession>A0AAU9NAG8</accession>
<feature type="domain" description="Disease resistance protein winged helix" evidence="8">
    <location>
        <begin position="136"/>
        <end position="208"/>
    </location>
</feature>
<evidence type="ECO:0000256" key="6">
    <source>
        <dbReference type="ARBA" id="ARBA00022840"/>
    </source>
</evidence>
<dbReference type="PANTHER" id="PTHR23155">
    <property type="entry name" value="DISEASE RESISTANCE PROTEIN RP"/>
    <property type="match status" value="1"/>
</dbReference>
<evidence type="ECO:0000313" key="10">
    <source>
        <dbReference type="Proteomes" id="UP001157418"/>
    </source>
</evidence>
<comment type="caution">
    <text evidence="9">The sequence shown here is derived from an EMBL/GenBank/DDBJ whole genome shotgun (WGS) entry which is preliminary data.</text>
</comment>
<dbReference type="GO" id="GO:0005524">
    <property type="term" value="F:ATP binding"/>
    <property type="evidence" value="ECO:0007669"/>
    <property type="project" value="UniProtKB-KW"/>
</dbReference>
<evidence type="ECO:0000256" key="2">
    <source>
        <dbReference type="ARBA" id="ARBA00022614"/>
    </source>
</evidence>
<comment type="similarity">
    <text evidence="1">Belongs to the disease resistance NB-LRR family.</text>
</comment>
<evidence type="ECO:0000256" key="3">
    <source>
        <dbReference type="ARBA" id="ARBA00022737"/>
    </source>
</evidence>
<dbReference type="GO" id="GO:0098542">
    <property type="term" value="P:defense response to other organism"/>
    <property type="evidence" value="ECO:0007669"/>
    <property type="project" value="TreeGrafter"/>
</dbReference>
<dbReference type="Gene3D" id="1.20.5.4130">
    <property type="match status" value="1"/>
</dbReference>
<reference evidence="9 10" key="1">
    <citation type="submission" date="2022-01" db="EMBL/GenBank/DDBJ databases">
        <authorList>
            <person name="Xiong W."/>
            <person name="Schranz E."/>
        </authorList>
    </citation>
    <scope>NUCLEOTIDE SEQUENCE [LARGE SCALE GENOMIC DNA]</scope>
</reference>
<dbReference type="Pfam" id="PF23559">
    <property type="entry name" value="WHD_DRP"/>
    <property type="match status" value="1"/>
</dbReference>
<evidence type="ECO:0008006" key="11">
    <source>
        <dbReference type="Google" id="ProtNLM"/>
    </source>
</evidence>
<dbReference type="InterPro" id="IPR041118">
    <property type="entry name" value="Rx_N"/>
</dbReference>
<protein>
    <recommendedName>
        <fullName evidence="11">Rx N-terminal domain-containing protein</fullName>
    </recommendedName>
</protein>
<dbReference type="InterPro" id="IPR044974">
    <property type="entry name" value="Disease_R_plants"/>
</dbReference>
<evidence type="ECO:0000256" key="1">
    <source>
        <dbReference type="ARBA" id="ARBA00008894"/>
    </source>
</evidence>
<dbReference type="PANTHER" id="PTHR23155:SF1205">
    <property type="entry name" value="DISEASE RESISTANCE PROTEIN RPM1"/>
    <property type="match status" value="1"/>
</dbReference>
<dbReference type="InterPro" id="IPR036388">
    <property type="entry name" value="WH-like_DNA-bd_sf"/>
</dbReference>
<feature type="domain" description="Disease resistance N-terminal" evidence="7">
    <location>
        <begin position="13"/>
        <end position="96"/>
    </location>
</feature>
<dbReference type="AlphaFoldDB" id="A0AAU9NAG8"/>
<dbReference type="EMBL" id="CAKMRJ010004445">
    <property type="protein sequence ID" value="CAH1435937.1"/>
    <property type="molecule type" value="Genomic_DNA"/>
</dbReference>
<keyword evidence="4" id="KW-0547">Nucleotide-binding</keyword>